<dbReference type="EMBL" id="CAUYUJ010010924">
    <property type="protein sequence ID" value="CAK0830542.1"/>
    <property type="molecule type" value="Genomic_DNA"/>
</dbReference>
<keyword evidence="3" id="KW-1185">Reference proteome</keyword>
<evidence type="ECO:0000256" key="1">
    <source>
        <dbReference type="SAM" id="MobiDB-lite"/>
    </source>
</evidence>
<dbReference type="Proteomes" id="UP001189429">
    <property type="component" value="Unassembled WGS sequence"/>
</dbReference>
<comment type="caution">
    <text evidence="2">The sequence shown here is derived from an EMBL/GenBank/DDBJ whole genome shotgun (WGS) entry which is preliminary data.</text>
</comment>
<reference evidence="2" key="1">
    <citation type="submission" date="2023-10" db="EMBL/GenBank/DDBJ databases">
        <authorList>
            <person name="Chen Y."/>
            <person name="Shah S."/>
            <person name="Dougan E. K."/>
            <person name="Thang M."/>
            <person name="Chan C."/>
        </authorList>
    </citation>
    <scope>NUCLEOTIDE SEQUENCE [LARGE SCALE GENOMIC DNA]</scope>
</reference>
<name>A0ABN9SER1_9DINO</name>
<feature type="region of interest" description="Disordered" evidence="1">
    <location>
        <begin position="69"/>
        <end position="110"/>
    </location>
</feature>
<accession>A0ABN9SER1</accession>
<sequence>EERARASALRCASARDASLGMSPRLGGLLEGVLACVLLFAAWAAWKAAPAGVVEPGAATRGAAPMLAPKARGGGTASLLDGPRRPGRVGGHGAAGSGVRNGTLQPTTRAGWPASALLPDEPAPADGAAAAGLPSRRASEESVYSFLDAGMTCNDVGLADVSSSDECFGSAMSFLEMSGTPTQSIPTNSLGFSCIYDTSVGMVLFALSTGTSTVASPSWQYVCPGTFTTTASSTNSATLSLTTKSSTATTVTTTTATTASSATSFSTSSTATTSSRVDYTLLPAGQTCYEAGMQDVTSSAECFGLAMTSVDLGSAETQDFSGFGFLFTCVQRVGMTKVFFGDASPNSTVPDSIYQFICIGVLTTTGSSTNTVSTSATSVTFVTSTATSTATSTSTPTSATLTFSLTATATATTASSATSLSTSSTATTSSRVDYTLLPAGQTCYEAGMQDVTSSAECFGLAMTSVDLGSAETQVFFGDASPNSTVPDSTYQFICIGVLTTTGSSTTTISSSSTSITSVTSTATSTTTISTTATSSTSTSATSSRLGDDLLSRTNLLPAVAWANLCTVRSLECGERRRVLQPCAALRWLAGQRHTIYLASVFLVVSSTCRRTSSCLQTTG</sequence>
<evidence type="ECO:0000313" key="2">
    <source>
        <dbReference type="EMBL" id="CAK0830542.1"/>
    </source>
</evidence>
<gene>
    <name evidence="2" type="ORF">PCOR1329_LOCUS29163</name>
</gene>
<evidence type="ECO:0000313" key="3">
    <source>
        <dbReference type="Proteomes" id="UP001189429"/>
    </source>
</evidence>
<proteinExistence type="predicted"/>
<protein>
    <submittedName>
        <fullName evidence="2">Uncharacterized protein</fullName>
    </submittedName>
</protein>
<organism evidence="2 3">
    <name type="scientific">Prorocentrum cordatum</name>
    <dbReference type="NCBI Taxonomy" id="2364126"/>
    <lineage>
        <taxon>Eukaryota</taxon>
        <taxon>Sar</taxon>
        <taxon>Alveolata</taxon>
        <taxon>Dinophyceae</taxon>
        <taxon>Prorocentrales</taxon>
        <taxon>Prorocentraceae</taxon>
        <taxon>Prorocentrum</taxon>
    </lineage>
</organism>
<feature type="non-terminal residue" evidence="2">
    <location>
        <position position="1"/>
    </location>
</feature>